<evidence type="ECO:0000313" key="1">
    <source>
        <dbReference type="EMBL" id="EDM15380.1"/>
    </source>
</evidence>
<organism evidence="1 2">
    <name type="scientific">Rattus norvegicus</name>
    <name type="common">Rat</name>
    <dbReference type="NCBI Taxonomy" id="10116"/>
    <lineage>
        <taxon>Eukaryota</taxon>
        <taxon>Metazoa</taxon>
        <taxon>Chordata</taxon>
        <taxon>Craniata</taxon>
        <taxon>Vertebrata</taxon>
        <taxon>Euteleostomi</taxon>
        <taxon>Mammalia</taxon>
        <taxon>Eutheria</taxon>
        <taxon>Euarchontoglires</taxon>
        <taxon>Glires</taxon>
        <taxon>Rodentia</taxon>
        <taxon>Myomorpha</taxon>
        <taxon>Muroidea</taxon>
        <taxon>Muridae</taxon>
        <taxon>Murinae</taxon>
        <taxon>Rattus</taxon>
    </lineage>
</organism>
<gene>
    <name evidence="1" type="primary">Slc37a3_predicted</name>
    <name evidence="1" type="ORF">rCG_27991</name>
</gene>
<sequence>MFKMMKVILYIHFKLCKQTRRKMYNFEGHLIHFGFGNILPPLALCSKMYISCTCKNTTDGAGGMAQRLRALTALPEVLSSIPSNHMVAHNHL</sequence>
<accession>A6IEU3</accession>
<dbReference type="Proteomes" id="UP000234681">
    <property type="component" value="Chromosome 4"/>
</dbReference>
<protein>
    <submittedName>
        <fullName evidence="1">Solute carrier family 37 (Glycerol-3-phosphate transporter), member 3 (Predicted), isoform CRA_a</fullName>
    </submittedName>
</protein>
<dbReference type="EMBL" id="CH473959">
    <property type="protein sequence ID" value="EDM15380.1"/>
    <property type="molecule type" value="Genomic_DNA"/>
</dbReference>
<evidence type="ECO:0000313" key="2">
    <source>
        <dbReference type="Proteomes" id="UP000234681"/>
    </source>
</evidence>
<reference evidence="2" key="1">
    <citation type="submission" date="2005-09" db="EMBL/GenBank/DDBJ databases">
        <authorList>
            <person name="Mural R.J."/>
            <person name="Li P.W."/>
            <person name="Adams M.D."/>
            <person name="Amanatides P.G."/>
            <person name="Baden-Tillson H."/>
            <person name="Barnstead M."/>
            <person name="Chin S.H."/>
            <person name="Dew I."/>
            <person name="Evans C.A."/>
            <person name="Ferriera S."/>
            <person name="Flanigan M."/>
            <person name="Fosler C."/>
            <person name="Glodek A."/>
            <person name="Gu Z."/>
            <person name="Holt R.A."/>
            <person name="Jennings D."/>
            <person name="Kraft C.L."/>
            <person name="Lu F."/>
            <person name="Nguyen T."/>
            <person name="Nusskern D.R."/>
            <person name="Pfannkoch C.M."/>
            <person name="Sitter C."/>
            <person name="Sutton G.G."/>
            <person name="Venter J.C."/>
            <person name="Wang Z."/>
            <person name="Woodage T."/>
            <person name="Zheng X.H."/>
            <person name="Zhong F."/>
        </authorList>
    </citation>
    <scope>NUCLEOTIDE SEQUENCE [LARGE SCALE GENOMIC DNA]</scope>
    <source>
        <strain>BN</strain>
        <strain evidence="2">Sprague-Dawley</strain>
    </source>
</reference>
<name>A6IEU3_RAT</name>
<proteinExistence type="predicted"/>
<dbReference type="AlphaFoldDB" id="A6IEU3"/>